<feature type="region of interest" description="Disordered" evidence="1">
    <location>
        <begin position="72"/>
        <end position="170"/>
    </location>
</feature>
<gene>
    <name evidence="2" type="ORF">GQ651_07965</name>
</gene>
<protein>
    <submittedName>
        <fullName evidence="2">Uncharacterized protein</fullName>
    </submittedName>
</protein>
<feature type="region of interest" description="Disordered" evidence="1">
    <location>
        <begin position="1"/>
        <end position="48"/>
    </location>
</feature>
<feature type="compositionally biased region" description="Low complexity" evidence="1">
    <location>
        <begin position="113"/>
        <end position="136"/>
    </location>
</feature>
<sequence>MNDVSMSQGLGNRPVERPQMGKSAEAVGQRAKAAVETARAAGTDLPKNAQGVAASGLARGATAESLFAALVSEPGDGGGAVPPGGEGSDVVADDGATPAPATEEGDVAGGGDPLPDGGDVATGDGAVDDGGSVPADDGGDETVVTVTSDLPPVGIDAEAIGEGDDPYEAI</sequence>
<organism evidence="2 3">
    <name type="scientific">Kangsaoukella pontilimi</name>
    <dbReference type="NCBI Taxonomy" id="2691042"/>
    <lineage>
        <taxon>Bacteria</taxon>
        <taxon>Pseudomonadati</taxon>
        <taxon>Pseudomonadota</taxon>
        <taxon>Alphaproteobacteria</taxon>
        <taxon>Rhodobacterales</taxon>
        <taxon>Paracoccaceae</taxon>
        <taxon>Kangsaoukella</taxon>
    </lineage>
</organism>
<reference evidence="2 3" key="2">
    <citation type="submission" date="2020-03" db="EMBL/GenBank/DDBJ databases">
        <title>Kangsaoukella pontilimi gen. nov., sp. nov., a new member of the family Rhodobacteraceae isolated from a tidal mudflat.</title>
        <authorList>
            <person name="Kim I.S."/>
        </authorList>
    </citation>
    <scope>NUCLEOTIDE SEQUENCE [LARGE SCALE GENOMIC DNA]</scope>
    <source>
        <strain evidence="2 3">GH1-50</strain>
    </source>
</reference>
<reference evidence="2 3" key="1">
    <citation type="submission" date="2019-12" db="EMBL/GenBank/DDBJ databases">
        <authorList>
            <person name="Lee S.D."/>
        </authorList>
    </citation>
    <scope>NUCLEOTIDE SEQUENCE [LARGE SCALE GENOMIC DNA]</scope>
    <source>
        <strain evidence="2 3">GH1-50</strain>
    </source>
</reference>
<feature type="compositionally biased region" description="Gly residues" evidence="1">
    <location>
        <begin position="75"/>
        <end position="87"/>
    </location>
</feature>
<keyword evidence="3" id="KW-1185">Reference proteome</keyword>
<feature type="compositionally biased region" description="Polar residues" evidence="1">
    <location>
        <begin position="1"/>
        <end position="10"/>
    </location>
</feature>
<evidence type="ECO:0000313" key="3">
    <source>
        <dbReference type="Proteomes" id="UP000480350"/>
    </source>
</evidence>
<evidence type="ECO:0000256" key="1">
    <source>
        <dbReference type="SAM" id="MobiDB-lite"/>
    </source>
</evidence>
<proteinExistence type="predicted"/>
<feature type="compositionally biased region" description="Acidic residues" evidence="1">
    <location>
        <begin position="159"/>
        <end position="170"/>
    </location>
</feature>
<comment type="caution">
    <text evidence="2">The sequence shown here is derived from an EMBL/GenBank/DDBJ whole genome shotgun (WGS) entry which is preliminary data.</text>
</comment>
<dbReference type="RefSeq" id="WP_160763637.1">
    <property type="nucleotide sequence ID" value="NZ_WUPT01000001.1"/>
</dbReference>
<dbReference type="EMBL" id="WUPT01000001">
    <property type="protein sequence ID" value="MXQ07780.1"/>
    <property type="molecule type" value="Genomic_DNA"/>
</dbReference>
<name>A0A7C9MVN0_9RHOB</name>
<evidence type="ECO:0000313" key="2">
    <source>
        <dbReference type="EMBL" id="MXQ07780.1"/>
    </source>
</evidence>
<dbReference type="Proteomes" id="UP000480350">
    <property type="component" value="Unassembled WGS sequence"/>
</dbReference>
<accession>A0A7C9MVN0</accession>
<dbReference type="AlphaFoldDB" id="A0A7C9MVN0"/>
<feature type="compositionally biased region" description="Low complexity" evidence="1">
    <location>
        <begin position="31"/>
        <end position="41"/>
    </location>
</feature>